<dbReference type="NCBIfam" id="TIGR01467">
    <property type="entry name" value="cobI_cbiL"/>
    <property type="match status" value="1"/>
</dbReference>
<dbReference type="InterPro" id="IPR012382">
    <property type="entry name" value="CobI/CbiL"/>
</dbReference>
<dbReference type="InterPro" id="IPR035996">
    <property type="entry name" value="4pyrrol_Methylase_sf"/>
</dbReference>
<comment type="caution">
    <text evidence="9">The sequence shown here is derived from an EMBL/GenBank/DDBJ whole genome shotgun (WGS) entry which is preliminary data.</text>
</comment>
<sequence length="226" mass="25232">MDGILYGVGVGPGDPRMLTLQAVETLQSADVIAVPDTNGEKTALKIVRDYIKNKELLFCPMPMSRDREVLDKAHGTSCDMLEKELSKGRNVAFITLGDPTIYSTYMYINRIMSERGYRTKIIPGITSFCASAGALNISLCDRDEALMIIPASYGITDELLALKGTKVFMKSGRSMASIKDRLKEMKLYDRALMVECCSMEDEKIYRSLDDVSDDSSYFSTIIITRR</sequence>
<dbReference type="RefSeq" id="WP_004624320.1">
    <property type="nucleotide sequence ID" value="NZ_AORV01000022.1"/>
</dbReference>
<dbReference type="STRING" id="1195236.CTER_0931"/>
<evidence type="ECO:0000256" key="4">
    <source>
        <dbReference type="ARBA" id="ARBA00022603"/>
    </source>
</evidence>
<evidence type="ECO:0000256" key="6">
    <source>
        <dbReference type="ARBA" id="ARBA00022691"/>
    </source>
</evidence>
<feature type="domain" description="Tetrapyrrole methylase" evidence="8">
    <location>
        <begin position="5"/>
        <end position="207"/>
    </location>
</feature>
<evidence type="ECO:0000256" key="3">
    <source>
        <dbReference type="ARBA" id="ARBA00022573"/>
    </source>
</evidence>
<keyword evidence="10" id="KW-1185">Reference proteome</keyword>
<dbReference type="PATRIC" id="fig|1195236.3.peg.1221"/>
<protein>
    <submittedName>
        <fullName evidence="9">Precorrin-2 C20-methyltransferase</fullName>
        <ecNumber evidence="9">2.1.1.130</ecNumber>
        <ecNumber evidence="9">2.1.1.151</ecNumber>
    </submittedName>
</protein>
<dbReference type="InterPro" id="IPR014776">
    <property type="entry name" value="4pyrrole_Mease_sub2"/>
</dbReference>
<reference evidence="9 10" key="1">
    <citation type="journal article" date="2013" name="Genome Announc.">
        <title>Draft Genome Sequence of the Cellulolytic, Mesophilic, Anaerobic Bacterium Clostridium termitidis Strain CT1112 (DSM 5398).</title>
        <authorList>
            <person name="Lal S."/>
            <person name="Ramachandran U."/>
            <person name="Zhang X."/>
            <person name="Munir R."/>
            <person name="Sparling R."/>
            <person name="Levin D.B."/>
        </authorList>
    </citation>
    <scope>NUCLEOTIDE SEQUENCE [LARGE SCALE GENOMIC DNA]</scope>
    <source>
        <strain evidence="9 10">CT1112</strain>
    </source>
</reference>
<dbReference type="PIRSF" id="PIRSF036427">
    <property type="entry name" value="Precrrn-2_mtase"/>
    <property type="match status" value="1"/>
</dbReference>
<dbReference type="Gene3D" id="3.40.1010.10">
    <property type="entry name" value="Cobalt-precorrin-4 Transmethylase, Domain 1"/>
    <property type="match status" value="1"/>
</dbReference>
<evidence type="ECO:0000313" key="9">
    <source>
        <dbReference type="EMBL" id="EMS73012.1"/>
    </source>
</evidence>
<dbReference type="InterPro" id="IPR014777">
    <property type="entry name" value="4pyrrole_Mease_sub1"/>
</dbReference>
<dbReference type="GO" id="GO:0030788">
    <property type="term" value="F:precorrin-2 C20-methyltransferase activity"/>
    <property type="evidence" value="ECO:0007669"/>
    <property type="project" value="UniProtKB-EC"/>
</dbReference>
<dbReference type="EC" id="2.1.1.130" evidence="9"/>
<accession>S0FM71</accession>
<dbReference type="PANTHER" id="PTHR43467">
    <property type="entry name" value="COBALT-PRECORRIN-2 C(20)-METHYLTRANSFERASE"/>
    <property type="match status" value="1"/>
</dbReference>
<dbReference type="CDD" id="cd11645">
    <property type="entry name" value="Precorrin_2_C20_MT"/>
    <property type="match status" value="1"/>
</dbReference>
<evidence type="ECO:0000256" key="5">
    <source>
        <dbReference type="ARBA" id="ARBA00022679"/>
    </source>
</evidence>
<dbReference type="PANTHER" id="PTHR43467:SF2">
    <property type="entry name" value="COBALT-PRECORRIN-2 C(20)-METHYLTRANSFERASE"/>
    <property type="match status" value="1"/>
</dbReference>
<organism evidence="9 10">
    <name type="scientific">Ruminiclostridium cellobioparum subsp. termitidis CT1112</name>
    <dbReference type="NCBI Taxonomy" id="1195236"/>
    <lineage>
        <taxon>Bacteria</taxon>
        <taxon>Bacillati</taxon>
        <taxon>Bacillota</taxon>
        <taxon>Clostridia</taxon>
        <taxon>Eubacteriales</taxon>
        <taxon>Oscillospiraceae</taxon>
        <taxon>Ruminiclostridium</taxon>
    </lineage>
</organism>
<proteinExistence type="inferred from homology"/>
<keyword evidence="5 9" id="KW-0808">Transferase</keyword>
<comment type="pathway">
    <text evidence="1">Cofactor biosynthesis; adenosylcobalamin biosynthesis.</text>
</comment>
<evidence type="ECO:0000256" key="2">
    <source>
        <dbReference type="ARBA" id="ARBA00005879"/>
    </source>
</evidence>
<dbReference type="GO" id="GO:0009236">
    <property type="term" value="P:cobalamin biosynthetic process"/>
    <property type="evidence" value="ECO:0007669"/>
    <property type="project" value="UniProtKB-UniRule"/>
</dbReference>
<gene>
    <name evidence="9" type="ORF">CTER_0931</name>
</gene>
<evidence type="ECO:0000256" key="1">
    <source>
        <dbReference type="ARBA" id="ARBA00004953"/>
    </source>
</evidence>
<dbReference type="eggNOG" id="COG2243">
    <property type="taxonomic scope" value="Bacteria"/>
</dbReference>
<dbReference type="GO" id="GO:0043781">
    <property type="term" value="F:cobalt-factor II C20-methyltransferase activity"/>
    <property type="evidence" value="ECO:0007669"/>
    <property type="project" value="UniProtKB-EC"/>
</dbReference>
<dbReference type="InterPro" id="IPR000878">
    <property type="entry name" value="4pyrrol_Mease"/>
</dbReference>
<keyword evidence="4 9" id="KW-0489">Methyltransferase</keyword>
<dbReference type="EC" id="2.1.1.151" evidence="9"/>
<dbReference type="Proteomes" id="UP000014155">
    <property type="component" value="Unassembled WGS sequence"/>
</dbReference>
<dbReference type="SUPFAM" id="SSF53790">
    <property type="entry name" value="Tetrapyrrole methylase"/>
    <property type="match status" value="1"/>
</dbReference>
<dbReference type="InterPro" id="IPR006364">
    <property type="entry name" value="CobI/CbiL/CobIJ_dom"/>
</dbReference>
<dbReference type="Gene3D" id="3.30.950.10">
    <property type="entry name" value="Methyltransferase, Cobalt-precorrin-4 Transmethylase, Domain 2"/>
    <property type="match status" value="1"/>
</dbReference>
<dbReference type="AlphaFoldDB" id="S0FM71"/>
<evidence type="ECO:0000259" key="8">
    <source>
        <dbReference type="Pfam" id="PF00590"/>
    </source>
</evidence>
<keyword evidence="3" id="KW-0169">Cobalamin biosynthesis</keyword>
<keyword evidence="6" id="KW-0949">S-adenosyl-L-methionine</keyword>
<dbReference type="UniPathway" id="UPA00148"/>
<evidence type="ECO:0000256" key="7">
    <source>
        <dbReference type="PIRNR" id="PIRNR036427"/>
    </source>
</evidence>
<evidence type="ECO:0000313" key="10">
    <source>
        <dbReference type="Proteomes" id="UP000014155"/>
    </source>
</evidence>
<dbReference type="Pfam" id="PF00590">
    <property type="entry name" value="TP_methylase"/>
    <property type="match status" value="1"/>
</dbReference>
<comment type="similarity">
    <text evidence="2 7">Belongs to the precorrin methyltransferase family.</text>
</comment>
<name>S0FM71_RUMCE</name>
<dbReference type="GO" id="GO:0032259">
    <property type="term" value="P:methylation"/>
    <property type="evidence" value="ECO:0007669"/>
    <property type="project" value="UniProtKB-KW"/>
</dbReference>
<dbReference type="EMBL" id="AORV01000022">
    <property type="protein sequence ID" value="EMS73012.1"/>
    <property type="molecule type" value="Genomic_DNA"/>
</dbReference>